<evidence type="ECO:0000256" key="2">
    <source>
        <dbReference type="SAM" id="MobiDB-lite"/>
    </source>
</evidence>
<accession>A0A6A5BK94</accession>
<feature type="coiled-coil region" evidence="1">
    <location>
        <begin position="763"/>
        <end position="832"/>
    </location>
</feature>
<reference evidence="3 4" key="1">
    <citation type="journal article" date="2019" name="Sci. Rep.">
        <title>Nanopore sequencing improves the draft genome of the human pathogenic amoeba Naegleria fowleri.</title>
        <authorList>
            <person name="Liechti N."/>
            <person name="Schurch N."/>
            <person name="Bruggmann R."/>
            <person name="Wittwer M."/>
        </authorList>
    </citation>
    <scope>NUCLEOTIDE SEQUENCE [LARGE SCALE GENOMIC DNA]</scope>
    <source>
        <strain evidence="3 4">ATCC 30894</strain>
    </source>
</reference>
<keyword evidence="1" id="KW-0175">Coiled coil</keyword>
<comment type="caution">
    <text evidence="3">The sequence shown here is derived from an EMBL/GenBank/DDBJ whole genome shotgun (WGS) entry which is preliminary data.</text>
</comment>
<gene>
    <name evidence="3" type="ORF">FDP41_005346</name>
</gene>
<dbReference type="Proteomes" id="UP000444721">
    <property type="component" value="Unassembled WGS sequence"/>
</dbReference>
<evidence type="ECO:0000313" key="3">
    <source>
        <dbReference type="EMBL" id="KAF0975352.1"/>
    </source>
</evidence>
<dbReference type="RefSeq" id="XP_044560065.1">
    <property type="nucleotide sequence ID" value="XM_044708860.1"/>
</dbReference>
<organism evidence="3 4">
    <name type="scientific">Naegleria fowleri</name>
    <name type="common">Brain eating amoeba</name>
    <dbReference type="NCBI Taxonomy" id="5763"/>
    <lineage>
        <taxon>Eukaryota</taxon>
        <taxon>Discoba</taxon>
        <taxon>Heterolobosea</taxon>
        <taxon>Tetramitia</taxon>
        <taxon>Eutetramitia</taxon>
        <taxon>Vahlkampfiidae</taxon>
        <taxon>Naegleria</taxon>
    </lineage>
</organism>
<dbReference type="GeneID" id="68112564"/>
<feature type="compositionally biased region" description="Low complexity" evidence="2">
    <location>
        <begin position="1"/>
        <end position="21"/>
    </location>
</feature>
<sequence length="925" mass="107222">MNENTSRSNHNNHNPNHTHGSSSERRDLISTLKGFSQKSIPNSELYSKSLPQLNSRDSSILSNSFSNLYMQPPSSTTNLNTSSVSRCHVLNKQPISSEIPLVPLNDLQESDLIKVLTFFFPKGTNFSMNRCGCGVLCPLISIPVTSLQQVDPSIAHRAIQQRDKNASSSHQPKIIIRRTPQREVSIFFDPEAADKNKTIMHQIDEGFTIKRNERVVNTNNITANLVSLLGADDILGTTHKMDAISSTEDTVNNIASSSTDGRKSLSPNIQILLTEYENQLKSLREQLDHVMAEKQLIQSTSHNITEKAGKQSEEISRLQNENDSQREKINNLRKVVRSYESMINKNENNESLLEHKNEEIEKCKSIISSKDREITRLQEQIVLSNNSINQAAEIKKLISKKEQELSLLSKDIHNLKMELSEKERLSHEKVSELQNSIDMLTQQLNVEQEKSKSMKIDYDLLLRSKESELLNLRQQLEMERSNLSILHDKHQMLETKFKHEQKLISRLEQDYKHNEIAMESLKKKYDKMVEIKEEWEMKYNSKMQELKQYQEKVNEEKARLQSEFESNLQNYQQTSQRTITDLTTRLEQVINENRLHVTALTSKEEMMVSSQIDSQQKISEYRETVEQLNHQLRNASVELQQKENEISKLRKLMEQLEKDKRALEVVILEKTDLIVRHEMSISNLEIEKKKSSFEISEYSARLSKLEQKTKELLSDISQLQDVNQSLQESNEVLNQQLHSKDADMKQMFELKTKENESLINRVKSDLENQLLDLQQEKATLQQRYDNLIEEKDSLQFNAQQQLETIHRITEELKQSQNENNSLKTELNALKETLVAKVNTHKEFQEKTEKKIEELSNLIVVKTECANAHILEIDKLKGEIQSLQGKLSEIQLHFKKQKDTIKDLTESLNMLNEKFTTTQQELQIKK</sequence>
<proteinExistence type="predicted"/>
<keyword evidence="4" id="KW-1185">Reference proteome</keyword>
<name>A0A6A5BK94_NAEFO</name>
<feature type="coiled-coil region" evidence="1">
    <location>
        <begin position="391"/>
        <end position="566"/>
    </location>
</feature>
<dbReference type="OrthoDB" id="9451547at2759"/>
<feature type="coiled-coil region" evidence="1">
    <location>
        <begin position="865"/>
        <end position="920"/>
    </location>
</feature>
<dbReference type="AlphaFoldDB" id="A0A6A5BK94"/>
<protein>
    <submittedName>
        <fullName evidence="3">Uncharacterized protein</fullName>
    </submittedName>
</protein>
<dbReference type="VEuPathDB" id="AmoebaDB:FDP41_005346"/>
<evidence type="ECO:0000256" key="1">
    <source>
        <dbReference type="SAM" id="Coils"/>
    </source>
</evidence>
<evidence type="ECO:0000313" key="4">
    <source>
        <dbReference type="Proteomes" id="UP000444721"/>
    </source>
</evidence>
<feature type="region of interest" description="Disordered" evidence="2">
    <location>
        <begin position="1"/>
        <end position="25"/>
    </location>
</feature>
<dbReference type="VEuPathDB" id="AmoebaDB:NF0015340"/>
<feature type="compositionally biased region" description="Basic and acidic residues" evidence="2">
    <location>
        <begin position="304"/>
        <end position="316"/>
    </location>
</feature>
<dbReference type="EMBL" id="VFQX01000044">
    <property type="protein sequence ID" value="KAF0975352.1"/>
    <property type="molecule type" value="Genomic_DNA"/>
</dbReference>
<dbReference type="SMR" id="A0A6A5BK94"/>
<feature type="region of interest" description="Disordered" evidence="2">
    <location>
        <begin position="301"/>
        <end position="325"/>
    </location>
</feature>
<feature type="coiled-coil region" evidence="1">
    <location>
        <begin position="618"/>
        <end position="736"/>
    </location>
</feature>
<dbReference type="VEuPathDB" id="AmoebaDB:NfTy_065500"/>